<evidence type="ECO:0000313" key="2">
    <source>
        <dbReference type="Proteomes" id="UP001519293"/>
    </source>
</evidence>
<dbReference type="RefSeq" id="WP_066392408.1">
    <property type="nucleotide sequence ID" value="NZ_JAGIKZ010000016.1"/>
</dbReference>
<keyword evidence="2" id="KW-1185">Reference proteome</keyword>
<proteinExistence type="predicted"/>
<organism evidence="1 2">
    <name type="scientific">Cytobacillus eiseniae</name>
    <dbReference type="NCBI Taxonomy" id="762947"/>
    <lineage>
        <taxon>Bacteria</taxon>
        <taxon>Bacillati</taxon>
        <taxon>Bacillota</taxon>
        <taxon>Bacilli</taxon>
        <taxon>Bacillales</taxon>
        <taxon>Bacillaceae</taxon>
        <taxon>Cytobacillus</taxon>
    </lineage>
</organism>
<accession>A0ABS4RGZ7</accession>
<protein>
    <recommendedName>
        <fullName evidence="3">Group-specific protein</fullName>
    </recommendedName>
</protein>
<gene>
    <name evidence="1" type="ORF">J2Z40_002745</name>
</gene>
<dbReference type="Proteomes" id="UP001519293">
    <property type="component" value="Unassembled WGS sequence"/>
</dbReference>
<name>A0ABS4RGZ7_9BACI</name>
<evidence type="ECO:0008006" key="3">
    <source>
        <dbReference type="Google" id="ProtNLM"/>
    </source>
</evidence>
<evidence type="ECO:0000313" key="1">
    <source>
        <dbReference type="EMBL" id="MBP2242172.1"/>
    </source>
</evidence>
<dbReference type="EMBL" id="JAGIKZ010000016">
    <property type="protein sequence ID" value="MBP2242172.1"/>
    <property type="molecule type" value="Genomic_DNA"/>
</dbReference>
<reference evidence="1 2" key="1">
    <citation type="submission" date="2021-03" db="EMBL/GenBank/DDBJ databases">
        <title>Genomic Encyclopedia of Type Strains, Phase IV (KMG-IV): sequencing the most valuable type-strain genomes for metagenomic binning, comparative biology and taxonomic classification.</title>
        <authorList>
            <person name="Goeker M."/>
        </authorList>
    </citation>
    <scope>NUCLEOTIDE SEQUENCE [LARGE SCALE GENOMIC DNA]</scope>
    <source>
        <strain evidence="1 2">DSM 26675</strain>
    </source>
</reference>
<sequence length="139" mass="15754">MVRKIWLSIIPIFLLFNLLIISAQSTKVELLDIEKNKVIKTSPTNPNIQSEAEKIINAIDNIVKKFNPIPAKGYMIKIPLEPSILVENKWLNALIDEAIIIIPEGEEPYLLLFDDENNPSFLTFKGEIVPLLNALNFSL</sequence>
<comment type="caution">
    <text evidence="1">The sequence shown here is derived from an EMBL/GenBank/DDBJ whole genome shotgun (WGS) entry which is preliminary data.</text>
</comment>